<dbReference type="PANTHER" id="PTHR42718:SF9">
    <property type="entry name" value="MAJOR FACILITATOR SUPERFAMILY MULTIDRUG TRANSPORTER MFSC"/>
    <property type="match status" value="1"/>
</dbReference>
<evidence type="ECO:0000256" key="1">
    <source>
        <dbReference type="ARBA" id="ARBA00004651"/>
    </source>
</evidence>
<feature type="transmembrane region" description="Helical" evidence="9">
    <location>
        <begin position="321"/>
        <end position="341"/>
    </location>
</feature>
<keyword evidence="3" id="KW-0813">Transport</keyword>
<comment type="subcellular location">
    <subcellularLocation>
        <location evidence="1">Cell membrane</location>
        <topology evidence="1">Multi-pass membrane protein</topology>
    </subcellularLocation>
</comment>
<evidence type="ECO:0000256" key="8">
    <source>
        <dbReference type="SAM" id="MobiDB-lite"/>
    </source>
</evidence>
<feature type="transmembrane region" description="Helical" evidence="9">
    <location>
        <begin position="421"/>
        <end position="438"/>
    </location>
</feature>
<feature type="transmembrane region" description="Helical" evidence="9">
    <location>
        <begin position="353"/>
        <end position="371"/>
    </location>
</feature>
<keyword evidence="7 9" id="KW-0472">Membrane</keyword>
<feature type="transmembrane region" description="Helical" evidence="9">
    <location>
        <begin position="503"/>
        <end position="521"/>
    </location>
</feature>
<evidence type="ECO:0000259" key="10">
    <source>
        <dbReference type="PROSITE" id="PS50850"/>
    </source>
</evidence>
<feature type="transmembrane region" description="Helical" evidence="9">
    <location>
        <begin position="123"/>
        <end position="148"/>
    </location>
</feature>
<feature type="transmembrane region" description="Helical" evidence="9">
    <location>
        <begin position="30"/>
        <end position="50"/>
    </location>
</feature>
<dbReference type="EMBL" id="JPWF01000004">
    <property type="protein sequence ID" value="RCK37971.1"/>
    <property type="molecule type" value="Genomic_DNA"/>
</dbReference>
<dbReference type="RefSeq" id="WP_309471250.1">
    <property type="nucleotide sequence ID" value="NZ_JPWF01000004.1"/>
</dbReference>
<evidence type="ECO:0000256" key="3">
    <source>
        <dbReference type="ARBA" id="ARBA00022448"/>
    </source>
</evidence>
<feature type="transmembrane region" description="Helical" evidence="9">
    <location>
        <begin position="184"/>
        <end position="206"/>
    </location>
</feature>
<dbReference type="NCBIfam" id="TIGR00711">
    <property type="entry name" value="efflux_EmrB"/>
    <property type="match status" value="1"/>
</dbReference>
<dbReference type="Pfam" id="PF07690">
    <property type="entry name" value="MFS_1"/>
    <property type="match status" value="1"/>
</dbReference>
<feature type="transmembrane region" description="Helical" evidence="9">
    <location>
        <begin position="288"/>
        <end position="309"/>
    </location>
</feature>
<evidence type="ECO:0000313" key="11">
    <source>
        <dbReference type="EMBL" id="RCK37971.1"/>
    </source>
</evidence>
<dbReference type="GO" id="GO:0022857">
    <property type="term" value="F:transmembrane transporter activity"/>
    <property type="evidence" value="ECO:0007669"/>
    <property type="project" value="InterPro"/>
</dbReference>
<dbReference type="AlphaFoldDB" id="A0A367WBK7"/>
<gene>
    <name evidence="11" type="ORF">TH19_08145</name>
</gene>
<feature type="transmembrane region" description="Helical" evidence="9">
    <location>
        <begin position="160"/>
        <end position="178"/>
    </location>
</feature>
<dbReference type="PROSITE" id="PS50850">
    <property type="entry name" value="MFS"/>
    <property type="match status" value="1"/>
</dbReference>
<dbReference type="InterPro" id="IPR036259">
    <property type="entry name" value="MFS_trans_sf"/>
</dbReference>
<evidence type="ECO:0000256" key="9">
    <source>
        <dbReference type="SAM" id="Phobius"/>
    </source>
</evidence>
<evidence type="ECO:0000256" key="7">
    <source>
        <dbReference type="ARBA" id="ARBA00023136"/>
    </source>
</evidence>
<proteinExistence type="inferred from homology"/>
<comment type="caution">
    <text evidence="11">The sequence shown here is derived from an EMBL/GenBank/DDBJ whole genome shotgun (WGS) entry which is preliminary data.</text>
</comment>
<evidence type="ECO:0000256" key="2">
    <source>
        <dbReference type="ARBA" id="ARBA00008537"/>
    </source>
</evidence>
<feature type="transmembrane region" description="Helical" evidence="9">
    <location>
        <begin position="218"/>
        <end position="238"/>
    </location>
</feature>
<name>A0A367WBK7_9PROT</name>
<dbReference type="Gene3D" id="1.20.1720.10">
    <property type="entry name" value="Multidrug resistance protein D"/>
    <property type="match status" value="1"/>
</dbReference>
<dbReference type="InterPro" id="IPR020846">
    <property type="entry name" value="MFS_dom"/>
</dbReference>
<dbReference type="CDD" id="cd17503">
    <property type="entry name" value="MFS_LmrB_MDR_like"/>
    <property type="match status" value="1"/>
</dbReference>
<feature type="transmembrane region" description="Helical" evidence="9">
    <location>
        <begin position="391"/>
        <end position="409"/>
    </location>
</feature>
<feature type="region of interest" description="Disordered" evidence="8">
    <location>
        <begin position="1"/>
        <end position="20"/>
    </location>
</feature>
<comment type="similarity">
    <text evidence="2">Belongs to the major facilitator superfamily. EmrB family.</text>
</comment>
<feature type="domain" description="Major facilitator superfamily (MFS) profile" evidence="10">
    <location>
        <begin position="32"/>
        <end position="526"/>
    </location>
</feature>
<organism evidence="11 12">
    <name type="scientific">Thalassospira profundimaris</name>
    <dbReference type="NCBI Taxonomy" id="502049"/>
    <lineage>
        <taxon>Bacteria</taxon>
        <taxon>Pseudomonadati</taxon>
        <taxon>Pseudomonadota</taxon>
        <taxon>Alphaproteobacteria</taxon>
        <taxon>Rhodospirillales</taxon>
        <taxon>Thalassospiraceae</taxon>
        <taxon>Thalassospira</taxon>
    </lineage>
</organism>
<accession>A0A367WBK7</accession>
<evidence type="ECO:0000313" key="12">
    <source>
        <dbReference type="Proteomes" id="UP000253226"/>
    </source>
</evidence>
<dbReference type="SUPFAM" id="SSF103473">
    <property type="entry name" value="MFS general substrate transporter"/>
    <property type="match status" value="1"/>
</dbReference>
<keyword evidence="5 9" id="KW-0812">Transmembrane</keyword>
<feature type="transmembrane region" description="Helical" evidence="9">
    <location>
        <begin position="70"/>
        <end position="90"/>
    </location>
</feature>
<reference evidence="11 12" key="1">
    <citation type="submission" date="2014-07" db="EMBL/GenBank/DDBJ databases">
        <title>Draft genome sequence of Thalassospira profundimaris 35.</title>
        <authorList>
            <person name="Lai Q."/>
            <person name="Shao Z."/>
        </authorList>
    </citation>
    <scope>NUCLEOTIDE SEQUENCE [LARGE SCALE GENOMIC DNA]</scope>
    <source>
        <strain evidence="11 12">35</strain>
    </source>
</reference>
<feature type="transmembrane region" description="Helical" evidence="9">
    <location>
        <begin position="97"/>
        <end position="117"/>
    </location>
</feature>
<dbReference type="InterPro" id="IPR011701">
    <property type="entry name" value="MFS"/>
</dbReference>
<keyword evidence="4" id="KW-1003">Cell membrane</keyword>
<dbReference type="GO" id="GO:0005886">
    <property type="term" value="C:plasma membrane"/>
    <property type="evidence" value="ECO:0007669"/>
    <property type="project" value="UniProtKB-SubCell"/>
</dbReference>
<protein>
    <submittedName>
        <fullName evidence="11">MFS transporter</fullName>
    </submittedName>
</protein>
<dbReference type="Proteomes" id="UP000253226">
    <property type="component" value="Unassembled WGS sequence"/>
</dbReference>
<evidence type="ECO:0000256" key="6">
    <source>
        <dbReference type="ARBA" id="ARBA00022989"/>
    </source>
</evidence>
<keyword evidence="6 9" id="KW-1133">Transmembrane helix</keyword>
<sequence>MSNSATSAPTSPSAPHAMPAPGGHVDRAQFIGWVAMVVGMFLAILDIQIVASSLENIQAGLSASPDEIGWVQTSYLIAEVVMIPLSGFLSRLMSTRWLFVISAIGFTVMSIASAFAWSIESMIWFRAAQGFLGGAMIPTVFATTYIIFPPEKRNTASVMIGLIATMAPTIGPTLGGFLTQSLSWHWLFLINVVPGLLIACVVAMTLRVDKGDRSLLKGFDLAGLLAMAVFLGSLEYVLDEGPKDDWFDETAILYGTIVCIIAGIYFFWRMFTYDKPIVDLKSFSDRNFTMGCVFSFTLGIGLYGSVYIMPLMLSRVRGYDSLEIGMIMAVTGIAQFLSAPIAGKMTAKYPPRVVLGIGLALFATGLAMHGFNNSEVSFNELILPQIVRGAALMFCMLPVTNLALGTLPPEKIKNASGLYNLMRNLGGAIGMAAINTLLDKRIDYHFSLLSEHINPASTAFKDYLATMMARYSEMGIADPHAAAMKFIVNLVNREASMISFNDIYLAMAAAFFVALLLLPLARPPRAMAGGGGGGH</sequence>
<dbReference type="InterPro" id="IPR004638">
    <property type="entry name" value="EmrB-like"/>
</dbReference>
<evidence type="ECO:0000256" key="4">
    <source>
        <dbReference type="ARBA" id="ARBA00022475"/>
    </source>
</evidence>
<dbReference type="Gene3D" id="1.20.1250.20">
    <property type="entry name" value="MFS general substrate transporter like domains"/>
    <property type="match status" value="1"/>
</dbReference>
<evidence type="ECO:0000256" key="5">
    <source>
        <dbReference type="ARBA" id="ARBA00022692"/>
    </source>
</evidence>
<feature type="transmembrane region" description="Helical" evidence="9">
    <location>
        <begin position="250"/>
        <end position="268"/>
    </location>
</feature>
<dbReference type="PANTHER" id="PTHR42718">
    <property type="entry name" value="MAJOR FACILITATOR SUPERFAMILY MULTIDRUG TRANSPORTER MFSC"/>
    <property type="match status" value="1"/>
</dbReference>